<accession>A0ABX3HMP6</accession>
<proteinExistence type="predicted"/>
<dbReference type="InterPro" id="IPR037523">
    <property type="entry name" value="VOC_core"/>
</dbReference>
<dbReference type="PROSITE" id="PS51819">
    <property type="entry name" value="VOC"/>
    <property type="match status" value="2"/>
</dbReference>
<gene>
    <name evidence="2" type="ORF">BSK56_07700</name>
</gene>
<feature type="domain" description="VOC" evidence="1">
    <location>
        <begin position="7"/>
        <end position="133"/>
    </location>
</feature>
<dbReference type="SUPFAM" id="SSF54593">
    <property type="entry name" value="Glyoxalase/Bleomycin resistance protein/Dihydroxybiphenyl dioxygenase"/>
    <property type="match status" value="1"/>
</dbReference>
<dbReference type="PANTHER" id="PTHR36110:SF4">
    <property type="entry name" value="RING-CLEAVING DIOXYGENASE MHQA-RELATED"/>
    <property type="match status" value="1"/>
</dbReference>
<organism evidence="2 3">
    <name type="scientific">Paenibacillus borealis</name>
    <dbReference type="NCBI Taxonomy" id="160799"/>
    <lineage>
        <taxon>Bacteria</taxon>
        <taxon>Bacillati</taxon>
        <taxon>Bacillota</taxon>
        <taxon>Bacilli</taxon>
        <taxon>Bacillales</taxon>
        <taxon>Paenibacillaceae</taxon>
        <taxon>Paenibacillus</taxon>
    </lineage>
</organism>
<evidence type="ECO:0000313" key="3">
    <source>
        <dbReference type="Proteomes" id="UP000187412"/>
    </source>
</evidence>
<keyword evidence="3" id="KW-1185">Reference proteome</keyword>
<dbReference type="PANTHER" id="PTHR36110">
    <property type="entry name" value="RING-CLEAVING DIOXYGENASE MHQE-RELATED"/>
    <property type="match status" value="1"/>
</dbReference>
<dbReference type="EMBL" id="MPTB01000007">
    <property type="protein sequence ID" value="OMD50405.1"/>
    <property type="molecule type" value="Genomic_DNA"/>
</dbReference>
<dbReference type="GO" id="GO:0051213">
    <property type="term" value="F:dioxygenase activity"/>
    <property type="evidence" value="ECO:0007669"/>
    <property type="project" value="UniProtKB-KW"/>
</dbReference>
<keyword evidence="2" id="KW-0560">Oxidoreductase</keyword>
<comment type="caution">
    <text evidence="2">The sequence shown here is derived from an EMBL/GenBank/DDBJ whole genome shotgun (WGS) entry which is preliminary data.</text>
</comment>
<sequence>MSLTLKGLHHVSAITKKAPENFKFYTEVLGLRLIKKTVNQDDISVYHLFYGDELGNPGTELTFFELPNAGRNRDGNNSISALSLRVPDDKALDYWKQRLTEFSVEHDEITERGGRKTLAFRDPEGQRFNLVSDENNQGVPGGKPWDKSPVPAEHAIVGLGPAHLTVETAEHTALVLEDLLGFRRKGSYPSPAAGQPDIIVYETGEGGSGTEVHLEERNDLPQEHLGRGGVHHVAFRVDNEEELKQWIERIRTVQLPNSGFVDRFYFRSLYFREPNGILFELATDGPGFATDEPLEHLGESLALPPFLESKRAQIEAHLKPLDTRQQS</sequence>
<protein>
    <submittedName>
        <fullName evidence="2">Ring-cleaving dioxygenase</fullName>
    </submittedName>
</protein>
<keyword evidence="2" id="KW-0223">Dioxygenase</keyword>
<evidence type="ECO:0000259" key="1">
    <source>
        <dbReference type="PROSITE" id="PS51819"/>
    </source>
</evidence>
<reference evidence="2 3" key="1">
    <citation type="submission" date="2016-10" db="EMBL/GenBank/DDBJ databases">
        <title>Paenibacillus species isolates.</title>
        <authorList>
            <person name="Beno S.M."/>
        </authorList>
    </citation>
    <scope>NUCLEOTIDE SEQUENCE [LARGE SCALE GENOMIC DNA]</scope>
    <source>
        <strain evidence="2 3">FSL H7-0744</strain>
    </source>
</reference>
<dbReference type="InterPro" id="IPR029068">
    <property type="entry name" value="Glyas_Bleomycin-R_OHBP_Dase"/>
</dbReference>
<dbReference type="RefSeq" id="WP_076110018.1">
    <property type="nucleotide sequence ID" value="NZ_MPTB01000007.1"/>
</dbReference>
<dbReference type="InterPro" id="IPR052537">
    <property type="entry name" value="Extradiol_RC_dioxygenase"/>
</dbReference>
<evidence type="ECO:0000313" key="2">
    <source>
        <dbReference type="EMBL" id="OMD50405.1"/>
    </source>
</evidence>
<name>A0ABX3HMP6_PAEBO</name>
<feature type="domain" description="VOC" evidence="1">
    <location>
        <begin position="158"/>
        <end position="284"/>
    </location>
</feature>
<dbReference type="Pfam" id="PF00903">
    <property type="entry name" value="Glyoxalase"/>
    <property type="match status" value="2"/>
</dbReference>
<dbReference type="Proteomes" id="UP000187412">
    <property type="component" value="Unassembled WGS sequence"/>
</dbReference>
<dbReference type="Gene3D" id="3.10.180.10">
    <property type="entry name" value="2,3-Dihydroxybiphenyl 1,2-Dioxygenase, domain 1"/>
    <property type="match status" value="2"/>
</dbReference>
<dbReference type="CDD" id="cd08347">
    <property type="entry name" value="PcpA_C_like"/>
    <property type="match status" value="1"/>
</dbReference>
<dbReference type="InterPro" id="IPR004360">
    <property type="entry name" value="Glyas_Fos-R_dOase_dom"/>
</dbReference>